<keyword evidence="3" id="KW-0808">Transferase</keyword>
<dbReference type="InterPro" id="IPR036736">
    <property type="entry name" value="ACP-like_sf"/>
</dbReference>
<dbReference type="PANTHER" id="PTHR43775">
    <property type="entry name" value="FATTY ACID SYNTHASE"/>
    <property type="match status" value="1"/>
</dbReference>
<reference evidence="5 6" key="1">
    <citation type="submission" date="2017-02" db="EMBL/GenBank/DDBJ databases">
        <title>The new phylogeny of genus Mycobacterium.</title>
        <authorList>
            <person name="Tortoli E."/>
            <person name="Trovato A."/>
            <person name="Cirillo D.M."/>
        </authorList>
    </citation>
    <scope>NUCLEOTIDE SEQUENCE [LARGE SCALE GENOMIC DNA]</scope>
    <source>
        <strain evidence="5 6">DSM 45057</strain>
    </source>
</reference>
<dbReference type="Pfam" id="PF00550">
    <property type="entry name" value="PP-binding"/>
    <property type="match status" value="1"/>
</dbReference>
<evidence type="ECO:0000256" key="3">
    <source>
        <dbReference type="ARBA" id="ARBA00022679"/>
    </source>
</evidence>
<dbReference type="PROSITE" id="PS00012">
    <property type="entry name" value="PHOSPHOPANTETHEINE"/>
    <property type="match status" value="1"/>
</dbReference>
<organism evidence="5 6">
    <name type="scientific">Mycobacterium angelicum</name>
    <dbReference type="NCBI Taxonomy" id="470074"/>
    <lineage>
        <taxon>Bacteria</taxon>
        <taxon>Bacillati</taxon>
        <taxon>Actinomycetota</taxon>
        <taxon>Actinomycetes</taxon>
        <taxon>Mycobacteriales</taxon>
        <taxon>Mycobacteriaceae</taxon>
        <taxon>Mycobacterium</taxon>
    </lineage>
</organism>
<dbReference type="SMART" id="SM00823">
    <property type="entry name" value="PKS_PP"/>
    <property type="match status" value="1"/>
</dbReference>
<proteinExistence type="predicted"/>
<dbReference type="SUPFAM" id="SSF47336">
    <property type="entry name" value="ACP-like"/>
    <property type="match status" value="1"/>
</dbReference>
<name>A0A1W9Z6P2_MYCAN</name>
<evidence type="ECO:0000259" key="4">
    <source>
        <dbReference type="PROSITE" id="PS50075"/>
    </source>
</evidence>
<dbReference type="InterPro" id="IPR009081">
    <property type="entry name" value="PP-bd_ACP"/>
</dbReference>
<dbReference type="Gene3D" id="1.10.1200.10">
    <property type="entry name" value="ACP-like"/>
    <property type="match status" value="1"/>
</dbReference>
<gene>
    <name evidence="5" type="ORF">BST12_28615</name>
</gene>
<dbReference type="Proteomes" id="UP000192284">
    <property type="component" value="Unassembled WGS sequence"/>
</dbReference>
<feature type="domain" description="Carrier" evidence="4">
    <location>
        <begin position="1"/>
        <end position="60"/>
    </location>
</feature>
<evidence type="ECO:0000313" key="6">
    <source>
        <dbReference type="Proteomes" id="UP000192284"/>
    </source>
</evidence>
<protein>
    <recommendedName>
        <fullName evidence="4">Carrier domain-containing protein</fullName>
    </recommendedName>
</protein>
<evidence type="ECO:0000256" key="2">
    <source>
        <dbReference type="ARBA" id="ARBA00022553"/>
    </source>
</evidence>
<evidence type="ECO:0000256" key="1">
    <source>
        <dbReference type="ARBA" id="ARBA00022450"/>
    </source>
</evidence>
<feature type="non-terminal residue" evidence="5">
    <location>
        <position position="1"/>
    </location>
</feature>
<keyword evidence="2" id="KW-0597">Phosphoprotein</keyword>
<dbReference type="InterPro" id="IPR050091">
    <property type="entry name" value="PKS_NRPS_Biosynth_Enz"/>
</dbReference>
<comment type="caution">
    <text evidence="5">The sequence shown here is derived from an EMBL/GenBank/DDBJ whole genome shotgun (WGS) entry which is preliminary data.</text>
</comment>
<dbReference type="GO" id="GO:0031177">
    <property type="term" value="F:phosphopantetheine binding"/>
    <property type="evidence" value="ECO:0007669"/>
    <property type="project" value="InterPro"/>
</dbReference>
<sequence>HPDPAALDPDRTFKDLGIDSLTALELRNALSQHTGLTLPATVIFDHPTPSALAQHLTQGLFSNGEDKPARNAPETEIQRLIATIPEKELIENGILDMLRDMANNRRSSAPSRSKEDLLTMARDELISMALYDETDDE</sequence>
<accession>A0A1W9Z6P2</accession>
<dbReference type="AlphaFoldDB" id="A0A1W9Z6P2"/>
<keyword evidence="1" id="KW-0596">Phosphopantetheine</keyword>
<keyword evidence="6" id="KW-1185">Reference proteome</keyword>
<evidence type="ECO:0000313" key="5">
    <source>
        <dbReference type="EMBL" id="ORA08003.1"/>
    </source>
</evidence>
<dbReference type="GO" id="GO:0006633">
    <property type="term" value="P:fatty acid biosynthetic process"/>
    <property type="evidence" value="ECO:0007669"/>
    <property type="project" value="TreeGrafter"/>
</dbReference>
<dbReference type="PROSITE" id="PS50075">
    <property type="entry name" value="CARRIER"/>
    <property type="match status" value="1"/>
</dbReference>
<dbReference type="GO" id="GO:0004312">
    <property type="term" value="F:fatty acid synthase activity"/>
    <property type="evidence" value="ECO:0007669"/>
    <property type="project" value="TreeGrafter"/>
</dbReference>
<dbReference type="InterPro" id="IPR006162">
    <property type="entry name" value="Ppantetheine_attach_site"/>
</dbReference>
<dbReference type="SMART" id="SM01294">
    <property type="entry name" value="PKS_PP_betabranch"/>
    <property type="match status" value="1"/>
</dbReference>
<dbReference type="InterPro" id="IPR020806">
    <property type="entry name" value="PKS_PP-bd"/>
</dbReference>
<dbReference type="RefSeq" id="WP_170062229.1">
    <property type="nucleotide sequence ID" value="NZ_MVHE01000152.1"/>
</dbReference>
<dbReference type="EMBL" id="MVHE01000152">
    <property type="protein sequence ID" value="ORA08003.1"/>
    <property type="molecule type" value="Genomic_DNA"/>
</dbReference>
<dbReference type="PANTHER" id="PTHR43775:SF51">
    <property type="entry name" value="INACTIVE PHENOLPHTHIOCEROL SYNTHESIS POLYKETIDE SYNTHASE TYPE I PKS1-RELATED"/>
    <property type="match status" value="1"/>
</dbReference>